<evidence type="ECO:0000256" key="1">
    <source>
        <dbReference type="SAM" id="MobiDB-lite"/>
    </source>
</evidence>
<proteinExistence type="predicted"/>
<organism evidence="2 3">
    <name type="scientific">Paraglomus occultum</name>
    <dbReference type="NCBI Taxonomy" id="144539"/>
    <lineage>
        <taxon>Eukaryota</taxon>
        <taxon>Fungi</taxon>
        <taxon>Fungi incertae sedis</taxon>
        <taxon>Mucoromycota</taxon>
        <taxon>Glomeromycotina</taxon>
        <taxon>Glomeromycetes</taxon>
        <taxon>Paraglomerales</taxon>
        <taxon>Paraglomeraceae</taxon>
        <taxon>Paraglomus</taxon>
    </lineage>
</organism>
<evidence type="ECO:0000313" key="2">
    <source>
        <dbReference type="EMBL" id="CAG8636521.1"/>
    </source>
</evidence>
<protein>
    <submittedName>
        <fullName evidence="2">5337_t:CDS:1</fullName>
    </submittedName>
</protein>
<name>A0A9N9GV19_9GLOM</name>
<feature type="region of interest" description="Disordered" evidence="1">
    <location>
        <begin position="1"/>
        <end position="34"/>
    </location>
</feature>
<comment type="caution">
    <text evidence="2">The sequence shown here is derived from an EMBL/GenBank/DDBJ whole genome shotgun (WGS) entry which is preliminary data.</text>
</comment>
<gene>
    <name evidence="2" type="ORF">POCULU_LOCUS9188</name>
</gene>
<feature type="non-terminal residue" evidence="2">
    <location>
        <position position="1"/>
    </location>
</feature>
<dbReference type="AlphaFoldDB" id="A0A9N9GV19"/>
<evidence type="ECO:0000313" key="3">
    <source>
        <dbReference type="Proteomes" id="UP000789572"/>
    </source>
</evidence>
<dbReference type="Proteomes" id="UP000789572">
    <property type="component" value="Unassembled WGS sequence"/>
</dbReference>
<reference evidence="2" key="1">
    <citation type="submission" date="2021-06" db="EMBL/GenBank/DDBJ databases">
        <authorList>
            <person name="Kallberg Y."/>
            <person name="Tangrot J."/>
            <person name="Rosling A."/>
        </authorList>
    </citation>
    <scope>NUCLEOTIDE SEQUENCE</scope>
    <source>
        <strain evidence="2">IA702</strain>
    </source>
</reference>
<keyword evidence="3" id="KW-1185">Reference proteome</keyword>
<dbReference type="EMBL" id="CAJVPJ010003191">
    <property type="protein sequence ID" value="CAG8636521.1"/>
    <property type="molecule type" value="Genomic_DNA"/>
</dbReference>
<feature type="compositionally biased region" description="Polar residues" evidence="1">
    <location>
        <begin position="14"/>
        <end position="27"/>
    </location>
</feature>
<accession>A0A9N9GV19</accession>
<sequence>FAKGGALHTEDGENATSDEQSEKTSPFSEENLSSNSLYSQIEDLHRLIQVAELGSKKLVDVVNLSKLLHKKKGNEDAEHEEL</sequence>